<evidence type="ECO:0000313" key="4">
    <source>
        <dbReference type="Proteomes" id="UP000054018"/>
    </source>
</evidence>
<feature type="compositionally biased region" description="Basic and acidic residues" evidence="2">
    <location>
        <begin position="1"/>
        <end position="10"/>
    </location>
</feature>
<feature type="region of interest" description="Disordered" evidence="2">
    <location>
        <begin position="100"/>
        <end position="166"/>
    </location>
</feature>
<proteinExistence type="predicted"/>
<protein>
    <submittedName>
        <fullName evidence="3">Uncharacterized protein</fullName>
    </submittedName>
</protein>
<evidence type="ECO:0000256" key="1">
    <source>
        <dbReference type="SAM" id="Coils"/>
    </source>
</evidence>
<keyword evidence="4" id="KW-1185">Reference proteome</keyword>
<reference evidence="4" key="2">
    <citation type="submission" date="2015-01" db="EMBL/GenBank/DDBJ databases">
        <title>Evolutionary Origins and Diversification of the Mycorrhizal Mutualists.</title>
        <authorList>
            <consortium name="DOE Joint Genome Institute"/>
            <consortium name="Mycorrhizal Genomics Consortium"/>
            <person name="Kohler A."/>
            <person name="Kuo A."/>
            <person name="Nagy L.G."/>
            <person name="Floudas D."/>
            <person name="Copeland A."/>
            <person name="Barry K.W."/>
            <person name="Cichocki N."/>
            <person name="Veneault-Fourrey C."/>
            <person name="LaButti K."/>
            <person name="Lindquist E.A."/>
            <person name="Lipzen A."/>
            <person name="Lundell T."/>
            <person name="Morin E."/>
            <person name="Murat C."/>
            <person name="Riley R."/>
            <person name="Ohm R."/>
            <person name="Sun H."/>
            <person name="Tunlid A."/>
            <person name="Henrissat B."/>
            <person name="Grigoriev I.V."/>
            <person name="Hibbett D.S."/>
            <person name="Martin F."/>
        </authorList>
    </citation>
    <scope>NUCLEOTIDE SEQUENCE [LARGE SCALE GENOMIC DNA]</scope>
    <source>
        <strain evidence="4">441</strain>
    </source>
</reference>
<dbReference type="STRING" id="765257.A0A0C9YXW5"/>
<dbReference type="OrthoDB" id="10542121at2759"/>
<accession>A0A0C9YXW5</accession>
<sequence>EERERQKAEEAAQQAANTKGKGRVEELQRESRVVQTTRMGSMPIYSPTTGAKLGEMAVPIYRVACEECQLRGEAGECRVAAGGRSCGPCRKRKKKCSWAAEDRAASASGSRKRAGTGGSRGERKKRGRSEADGEEADEEVGVDEGSEMSAPRFESAGSRLVGEEGAGRRWAEVDEYHGRLLVAQEQQVMAMERQAAAMERMASAQEAQALAIQVYVQAMQGQVWPPFPPTMVPRTGAPQGGGASATEAVGEQGVSGMREVTRSGGSEREDSGDERGDVMDDE</sequence>
<name>A0A0C9YXW5_9AGAM</name>
<evidence type="ECO:0000313" key="3">
    <source>
        <dbReference type="EMBL" id="KIK14987.1"/>
    </source>
</evidence>
<feature type="compositionally biased region" description="Basic and acidic residues" evidence="2">
    <location>
        <begin position="259"/>
        <end position="282"/>
    </location>
</feature>
<keyword evidence="1" id="KW-0175">Coiled coil</keyword>
<gene>
    <name evidence="3" type="ORF">PISMIDRAFT_16868</name>
</gene>
<feature type="region of interest" description="Disordered" evidence="2">
    <location>
        <begin position="1"/>
        <end position="50"/>
    </location>
</feature>
<dbReference type="Proteomes" id="UP000054018">
    <property type="component" value="Unassembled WGS sequence"/>
</dbReference>
<feature type="compositionally biased region" description="Acidic residues" evidence="2">
    <location>
        <begin position="132"/>
        <end position="146"/>
    </location>
</feature>
<feature type="region of interest" description="Disordered" evidence="2">
    <location>
        <begin position="227"/>
        <end position="282"/>
    </location>
</feature>
<feature type="coiled-coil region" evidence="1">
    <location>
        <begin position="181"/>
        <end position="208"/>
    </location>
</feature>
<organism evidence="3 4">
    <name type="scientific">Pisolithus microcarpus 441</name>
    <dbReference type="NCBI Taxonomy" id="765257"/>
    <lineage>
        <taxon>Eukaryota</taxon>
        <taxon>Fungi</taxon>
        <taxon>Dikarya</taxon>
        <taxon>Basidiomycota</taxon>
        <taxon>Agaricomycotina</taxon>
        <taxon>Agaricomycetes</taxon>
        <taxon>Agaricomycetidae</taxon>
        <taxon>Boletales</taxon>
        <taxon>Sclerodermatineae</taxon>
        <taxon>Pisolithaceae</taxon>
        <taxon>Pisolithus</taxon>
    </lineage>
</organism>
<dbReference type="HOGENOM" id="CLU_062064_1_0_1"/>
<dbReference type="AlphaFoldDB" id="A0A0C9YXW5"/>
<feature type="compositionally biased region" description="Basic and acidic residues" evidence="2">
    <location>
        <begin position="22"/>
        <end position="32"/>
    </location>
</feature>
<evidence type="ECO:0000256" key="2">
    <source>
        <dbReference type="SAM" id="MobiDB-lite"/>
    </source>
</evidence>
<dbReference type="EMBL" id="KN833912">
    <property type="protein sequence ID" value="KIK14987.1"/>
    <property type="molecule type" value="Genomic_DNA"/>
</dbReference>
<reference evidence="3 4" key="1">
    <citation type="submission" date="2014-04" db="EMBL/GenBank/DDBJ databases">
        <authorList>
            <consortium name="DOE Joint Genome Institute"/>
            <person name="Kuo A."/>
            <person name="Kohler A."/>
            <person name="Costa M.D."/>
            <person name="Nagy L.G."/>
            <person name="Floudas D."/>
            <person name="Copeland A."/>
            <person name="Barry K.W."/>
            <person name="Cichocki N."/>
            <person name="Veneault-Fourrey C."/>
            <person name="LaButti K."/>
            <person name="Lindquist E.A."/>
            <person name="Lipzen A."/>
            <person name="Lundell T."/>
            <person name="Morin E."/>
            <person name="Murat C."/>
            <person name="Sun H."/>
            <person name="Tunlid A."/>
            <person name="Henrissat B."/>
            <person name="Grigoriev I.V."/>
            <person name="Hibbett D.S."/>
            <person name="Martin F."/>
            <person name="Nordberg H.P."/>
            <person name="Cantor M.N."/>
            <person name="Hua S.X."/>
        </authorList>
    </citation>
    <scope>NUCLEOTIDE SEQUENCE [LARGE SCALE GENOMIC DNA]</scope>
    <source>
        <strain evidence="3 4">441</strain>
    </source>
</reference>
<feature type="non-terminal residue" evidence="3">
    <location>
        <position position="1"/>
    </location>
</feature>